<evidence type="ECO:0000256" key="1">
    <source>
        <dbReference type="SAM" id="MobiDB-lite"/>
    </source>
</evidence>
<dbReference type="InterPro" id="IPR031316">
    <property type="entry name" value="FlgM_C"/>
</dbReference>
<gene>
    <name evidence="3" type="ORF">BVH74_02805</name>
</gene>
<name>A0A1V0B1D1_9GAMM</name>
<feature type="compositionally biased region" description="Polar residues" evidence="1">
    <location>
        <begin position="1"/>
        <end position="21"/>
    </location>
</feature>
<evidence type="ECO:0000313" key="3">
    <source>
        <dbReference type="EMBL" id="AQZ93753.1"/>
    </source>
</evidence>
<dbReference type="SUPFAM" id="SSF101498">
    <property type="entry name" value="Anti-sigma factor FlgM"/>
    <property type="match status" value="1"/>
</dbReference>
<proteinExistence type="predicted"/>
<dbReference type="AlphaFoldDB" id="A0A1V0B1D1"/>
<evidence type="ECO:0000259" key="2">
    <source>
        <dbReference type="Pfam" id="PF04316"/>
    </source>
</evidence>
<protein>
    <recommendedName>
        <fullName evidence="2">Anti-sigma-28 factor FlgM C-terminal domain-containing protein</fullName>
    </recommendedName>
</protein>
<dbReference type="InterPro" id="IPR035890">
    <property type="entry name" value="Anti-sigma-28_factor_FlgM_sf"/>
</dbReference>
<evidence type="ECO:0000313" key="4">
    <source>
        <dbReference type="Proteomes" id="UP000243488"/>
    </source>
</evidence>
<dbReference type="EMBL" id="CP020100">
    <property type="protein sequence ID" value="AQZ93753.1"/>
    <property type="molecule type" value="Genomic_DNA"/>
</dbReference>
<accession>A0A1V0B1D1</accession>
<reference evidence="3 4" key="1">
    <citation type="submission" date="2017-03" db="EMBL/GenBank/DDBJ databases">
        <title>Complete genome sequence of the novel DNRA strain Pseudomonas sp. S-6-2 isolated from Chinese polluted river sediment. Journal of Biotechnology.</title>
        <authorList>
            <person name="Li J."/>
            <person name="Xiang F."/>
            <person name="Wang L."/>
            <person name="Xi L."/>
            <person name="Liu J."/>
        </authorList>
    </citation>
    <scope>NUCLEOTIDE SEQUENCE [LARGE SCALE GENOMIC DNA]</scope>
    <source>
        <strain evidence="3 4">S-6-2</strain>
    </source>
</reference>
<feature type="region of interest" description="Disordered" evidence="1">
    <location>
        <begin position="1"/>
        <end position="37"/>
    </location>
</feature>
<sequence>MDISRPSSNGFRPVTELSTGTPGERPQATNSAPSLPPAELPLEALQAALQALPSVDLDRVAAVRQALSEGRLDTSAEGLAADMLAYHRGSDQ</sequence>
<organism evidence="3 4">
    <name type="scientific">Halopseudomonas phragmitis</name>
    <dbReference type="NCBI Taxonomy" id="1931241"/>
    <lineage>
        <taxon>Bacteria</taxon>
        <taxon>Pseudomonadati</taxon>
        <taxon>Pseudomonadota</taxon>
        <taxon>Gammaproteobacteria</taxon>
        <taxon>Pseudomonadales</taxon>
        <taxon>Pseudomonadaceae</taxon>
        <taxon>Halopseudomonas</taxon>
    </lineage>
</organism>
<dbReference type="STRING" id="1931241.BVH74_02805"/>
<dbReference type="KEGG" id="ppha:BVH74_02805"/>
<dbReference type="Pfam" id="PF04316">
    <property type="entry name" value="FlgM"/>
    <property type="match status" value="1"/>
</dbReference>
<keyword evidence="4" id="KW-1185">Reference proteome</keyword>
<dbReference type="Proteomes" id="UP000243488">
    <property type="component" value="Chromosome"/>
</dbReference>
<dbReference type="RefSeq" id="WP_080048611.1">
    <property type="nucleotide sequence ID" value="NZ_CP020100.1"/>
</dbReference>
<feature type="domain" description="Anti-sigma-28 factor FlgM C-terminal" evidence="2">
    <location>
        <begin position="42"/>
        <end position="84"/>
    </location>
</feature>